<evidence type="ECO:0000313" key="4">
    <source>
        <dbReference type="Proteomes" id="UP000722485"/>
    </source>
</evidence>
<dbReference type="OrthoDB" id="4062651at2759"/>
<dbReference type="InterPro" id="IPR038305">
    <property type="entry name" value="HeLo_sf"/>
</dbReference>
<organism evidence="3 4">
    <name type="scientific">Cylindrodendrum hubeiense</name>
    <dbReference type="NCBI Taxonomy" id="595255"/>
    <lineage>
        <taxon>Eukaryota</taxon>
        <taxon>Fungi</taxon>
        <taxon>Dikarya</taxon>
        <taxon>Ascomycota</taxon>
        <taxon>Pezizomycotina</taxon>
        <taxon>Sordariomycetes</taxon>
        <taxon>Hypocreomycetidae</taxon>
        <taxon>Hypocreales</taxon>
        <taxon>Nectriaceae</taxon>
        <taxon>Cylindrodendrum</taxon>
    </lineage>
</organism>
<accession>A0A9P5HHN1</accession>
<evidence type="ECO:0000256" key="1">
    <source>
        <dbReference type="SAM" id="MobiDB-lite"/>
    </source>
</evidence>
<dbReference type="Proteomes" id="UP000722485">
    <property type="component" value="Unassembled WGS sequence"/>
</dbReference>
<dbReference type="InterPro" id="IPR029498">
    <property type="entry name" value="HeLo_dom"/>
</dbReference>
<comment type="caution">
    <text evidence="3">The sequence shown here is derived from an EMBL/GenBank/DDBJ whole genome shotgun (WGS) entry which is preliminary data.</text>
</comment>
<sequence>MSGLEAIGAAASIIGVIGALKTCIDLLDIISTARGADMELENLLVHLQWQRIRFSCWVQETGFTEAIVQDDERQDMRDSDMMTLLPHDFHRGHILSHIQRSVANMNMSLQAARPTLERYFPNQASSSGSWRKRLDRFLNPSTALNGAVLRETEAEQLKLGLWARIRWASGDEKELSRLVDTLRKYNAELADLLPFYRMARFERRIGRVLVTTRQLAASMADIGLNNNTTSDVDAGEVGRQYSLMARLLESRHETDALETDSPKPAEENSQRALAALSTASRYASRVAASQASLYLRASEFQFDKHGAEGFRTQEFGFRETSPVIIEWRHYSSEETRETLSGVDARVHMLAMQLQQLSALAHTGVLPCLGYFHDEKRCRYGIVFRYPGENSAASPTSLEHRLSQDQPRHIRRDLEDRLRAARSLVGTVYQMLSVNWLHKSISSSNILLFEGDRDSHTVESPFLGGFSLTRRDNDLEPTDL</sequence>
<feature type="region of interest" description="Disordered" evidence="1">
    <location>
        <begin position="252"/>
        <end position="271"/>
    </location>
</feature>
<dbReference type="Gene3D" id="1.20.120.1020">
    <property type="entry name" value="Prion-inhibition and propagation, HeLo domain"/>
    <property type="match status" value="1"/>
</dbReference>
<protein>
    <recommendedName>
        <fullName evidence="2">Prion-inhibition and propagation HeLo domain-containing protein</fullName>
    </recommendedName>
</protein>
<evidence type="ECO:0000313" key="3">
    <source>
        <dbReference type="EMBL" id="KAF7553495.1"/>
    </source>
</evidence>
<dbReference type="PANTHER" id="PTHR37542">
    <property type="entry name" value="HELO DOMAIN-CONTAINING PROTEIN-RELATED"/>
    <property type="match status" value="1"/>
</dbReference>
<keyword evidence="4" id="KW-1185">Reference proteome</keyword>
<name>A0A9P5HHN1_9HYPO</name>
<gene>
    <name evidence="3" type="ORF">G7Z17_g3580</name>
</gene>
<dbReference type="SUPFAM" id="SSF56112">
    <property type="entry name" value="Protein kinase-like (PK-like)"/>
    <property type="match status" value="1"/>
</dbReference>
<dbReference type="AlphaFoldDB" id="A0A9P5HHN1"/>
<evidence type="ECO:0000259" key="2">
    <source>
        <dbReference type="Pfam" id="PF14479"/>
    </source>
</evidence>
<dbReference type="InterPro" id="IPR011009">
    <property type="entry name" value="Kinase-like_dom_sf"/>
</dbReference>
<dbReference type="EMBL" id="JAANBB010000045">
    <property type="protein sequence ID" value="KAF7553495.1"/>
    <property type="molecule type" value="Genomic_DNA"/>
</dbReference>
<dbReference type="Pfam" id="PF14479">
    <property type="entry name" value="HeLo"/>
    <property type="match status" value="1"/>
</dbReference>
<proteinExistence type="predicted"/>
<feature type="compositionally biased region" description="Basic and acidic residues" evidence="1">
    <location>
        <begin position="252"/>
        <end position="269"/>
    </location>
</feature>
<feature type="domain" description="Prion-inhibition and propagation HeLo" evidence="2">
    <location>
        <begin position="8"/>
        <end position="203"/>
    </location>
</feature>
<reference evidence="3" key="1">
    <citation type="submission" date="2020-03" db="EMBL/GenBank/DDBJ databases">
        <title>Draft Genome Sequence of Cylindrodendrum hubeiense.</title>
        <authorList>
            <person name="Buettner E."/>
            <person name="Kellner H."/>
        </authorList>
    </citation>
    <scope>NUCLEOTIDE SEQUENCE</scope>
    <source>
        <strain evidence="3">IHI 201604</strain>
    </source>
</reference>